<dbReference type="RefSeq" id="XP_028862701.1">
    <property type="nucleotide sequence ID" value="XM_029006186.1"/>
</dbReference>
<accession>A0A1A8W6N8</accession>
<dbReference type="Pfam" id="PF02201">
    <property type="entry name" value="SWIB"/>
    <property type="match status" value="1"/>
</dbReference>
<dbReference type="Gene3D" id="1.10.245.10">
    <property type="entry name" value="SWIB/MDM2 domain"/>
    <property type="match status" value="1"/>
</dbReference>
<dbReference type="OMA" id="RCIDMSN"/>
<organism evidence="3 5">
    <name type="scientific">Plasmodium malariae</name>
    <dbReference type="NCBI Taxonomy" id="5858"/>
    <lineage>
        <taxon>Eukaryota</taxon>
        <taxon>Sar</taxon>
        <taxon>Alveolata</taxon>
        <taxon>Apicomplexa</taxon>
        <taxon>Aconoidasida</taxon>
        <taxon>Haemosporida</taxon>
        <taxon>Plasmodiidae</taxon>
        <taxon>Plasmodium</taxon>
        <taxon>Plasmodium (Plasmodium)</taxon>
    </lineage>
</organism>
<dbReference type="InterPro" id="IPR019835">
    <property type="entry name" value="SWIB_domain"/>
</dbReference>
<evidence type="ECO:0000313" key="5">
    <source>
        <dbReference type="Proteomes" id="UP000078597"/>
    </source>
</evidence>
<dbReference type="PROSITE" id="PS51925">
    <property type="entry name" value="SWIB_MDM2"/>
    <property type="match status" value="1"/>
</dbReference>
<sequence>MEPVDDLDSISVYDDSEYKKDYVIRDLLREVITSSIKEIDGKSINLLETLMKYGYELNRCIDKSNYYINEAFSSRVNTEKLRRKLRVHVFTVFNDGDRELSYPANITVEDSANVYRNASPSSMTFNIQGYILDADESDYDDVDESERLPTRVMNERRNSGYFIEDDDEDEEGSEMINEEVVSKYSGTDIDEDCENNENIDYRNTSVMKFTSFFSTIMVMRENETIVYDKKYKNYYDCDKLTFTRTLSERRNEIIKVYLFLDQKTPFFELSKKLSIFMKSPEETIPEIMKRIYEYCLEKDLVDSISAKIKTDEKLKDILGVDECEFSDLPKLLQKNFVIQKPIVLEHIVDLENEDESESIYDIVVDIFEPFVTLDSGKRKKFVLDSHHLNDVLQFLKKHEINEEENEDTLNEDSIKECTCTTNNLCSRDNNRLDENVYPADVRNNLLNVNGGDIVNENAEEENMELEDVEENYDKKDYINSGRIITVLTEKGDIEEYLIKECSEFCKKYKNLNLNSVGVTIFEKMNGLQSEIESIDDDIINILCKIRKKNNLRLRYTRFYEDPCGFIEHVMNSKFPVDFENLDDNIDYIYDQAANINDDNYYKLPWVHRGISKYLLIKDKNLDDVLKSFLNSMNLESKRKISSRSSNGNKKQRVPLNEQNNYCPYNDSNSNNNYSNNNNNNYYDNNNNNSNANNDNNMNNMLNMNSMLNMNNMYNMNNLYNMNNMQNVSNMQNINNNNSNINNNNLCYYYDNNNMNYSTPDPFNISMQNYGNNINYESNNMQNSGGFQMNNNTNDNEVRLNMNAENNFMQNNEQVNFNAYNINQVAAYPTYMNFPFNMTSQNDFNAMYNGTLPMELYPNENFYNSGNFAP</sequence>
<feature type="compositionally biased region" description="Low complexity" evidence="1">
    <location>
        <begin position="659"/>
        <end position="695"/>
    </location>
</feature>
<dbReference type="Proteomes" id="UP000078597">
    <property type="component" value="Unassembled WGS sequence"/>
</dbReference>
<dbReference type="AlphaFoldDB" id="A0A1A8W6N8"/>
<name>A0A1A8W6N8_PLAMA</name>
<dbReference type="OrthoDB" id="10263741at2759"/>
<feature type="region of interest" description="Disordered" evidence="1">
    <location>
        <begin position="636"/>
        <end position="695"/>
    </location>
</feature>
<proteinExistence type="predicted"/>
<reference evidence="3" key="1">
    <citation type="submission" date="2016-05" db="EMBL/GenBank/DDBJ databases">
        <authorList>
            <person name="Lavstsen T."/>
            <person name="Jespersen J.S."/>
        </authorList>
    </citation>
    <scope>NUCLEOTIDE SEQUENCE [LARGE SCALE GENOMIC DNA]</scope>
</reference>
<protein>
    <submittedName>
        <fullName evidence="4">SWIB/MDM2 domain-containing protein, putative</fullName>
    </submittedName>
</protein>
<dbReference type="GeneID" id="39869979"/>
<evidence type="ECO:0000256" key="1">
    <source>
        <dbReference type="SAM" id="MobiDB-lite"/>
    </source>
</evidence>
<dbReference type="InterPro" id="IPR003121">
    <property type="entry name" value="SWIB_MDM2_domain"/>
</dbReference>
<evidence type="ECO:0000313" key="3">
    <source>
        <dbReference type="EMBL" id="SBS87348.1"/>
    </source>
</evidence>
<dbReference type="KEGG" id="pmal:PMUG01_11051700"/>
<dbReference type="Proteomes" id="UP000219813">
    <property type="component" value="Chromosome 11"/>
</dbReference>
<dbReference type="VEuPathDB" id="PlasmoDB:PmUG01_11051700"/>
<gene>
    <name evidence="4" type="primary">SWIB</name>
    <name evidence="3" type="ORF">PMALA_019250</name>
    <name evidence="4" type="ORF">PMUG01_11051700</name>
</gene>
<keyword evidence="6" id="KW-1185">Reference proteome</keyword>
<dbReference type="InterPro" id="IPR036885">
    <property type="entry name" value="SWIB_MDM2_dom_sf"/>
</dbReference>
<feature type="domain" description="DM2" evidence="2">
    <location>
        <begin position="258"/>
        <end position="338"/>
    </location>
</feature>
<reference evidence="5" key="2">
    <citation type="submission" date="2016-05" db="EMBL/GenBank/DDBJ databases">
        <authorList>
            <person name="Naeem Raeece"/>
        </authorList>
    </citation>
    <scope>NUCLEOTIDE SEQUENCE [LARGE SCALE GENOMIC DNA]</scope>
</reference>
<evidence type="ECO:0000313" key="4">
    <source>
        <dbReference type="EMBL" id="SCO93264.1"/>
    </source>
</evidence>
<reference evidence="4 6" key="3">
    <citation type="submission" date="2016-06" db="EMBL/GenBank/DDBJ databases">
        <authorList>
            <consortium name="Pathogen Informatics"/>
        </authorList>
    </citation>
    <scope>NUCLEOTIDE SEQUENCE [LARGE SCALE GENOMIC DNA]</scope>
</reference>
<dbReference type="EMBL" id="LT594632">
    <property type="protein sequence ID" value="SCO93264.1"/>
    <property type="molecule type" value="Genomic_DNA"/>
</dbReference>
<dbReference type="PANTHER" id="PTHR13844">
    <property type="entry name" value="SWI/SNF-RELATED MATRIX-ASSOCIATED ACTIN-DEPENDENT REGULATOR OF CHROMATIN SUBFAMILY D"/>
    <property type="match status" value="1"/>
</dbReference>
<dbReference type="SUPFAM" id="SSF47592">
    <property type="entry name" value="SWIB/MDM2 domain"/>
    <property type="match status" value="1"/>
</dbReference>
<dbReference type="EMBL" id="FLQW01001022">
    <property type="protein sequence ID" value="SBS87348.1"/>
    <property type="molecule type" value="Genomic_DNA"/>
</dbReference>
<evidence type="ECO:0000313" key="6">
    <source>
        <dbReference type="Proteomes" id="UP000219813"/>
    </source>
</evidence>
<dbReference type="SMART" id="SM00151">
    <property type="entry name" value="SWIB"/>
    <property type="match status" value="1"/>
</dbReference>
<evidence type="ECO:0000259" key="2">
    <source>
        <dbReference type="PROSITE" id="PS51925"/>
    </source>
</evidence>